<evidence type="ECO:0000313" key="2">
    <source>
        <dbReference type="EMBL" id="MPN20869.1"/>
    </source>
</evidence>
<protein>
    <recommendedName>
        <fullName evidence="1">Thioredoxin-like fold domain-containing protein</fullName>
    </recommendedName>
</protein>
<accession>A0A645G503</accession>
<dbReference type="NCBIfam" id="TIGR00412">
    <property type="entry name" value="redox_disulf_2"/>
    <property type="match status" value="1"/>
</dbReference>
<dbReference type="Pfam" id="PF13192">
    <property type="entry name" value="Thioredoxin_3"/>
    <property type="match status" value="1"/>
</dbReference>
<dbReference type="InterPro" id="IPR012336">
    <property type="entry name" value="Thioredoxin-like_fold"/>
</dbReference>
<organism evidence="2">
    <name type="scientific">bioreactor metagenome</name>
    <dbReference type="NCBI Taxonomy" id="1076179"/>
    <lineage>
        <taxon>unclassified sequences</taxon>
        <taxon>metagenomes</taxon>
        <taxon>ecological metagenomes</taxon>
    </lineage>
</organism>
<feature type="domain" description="Thioredoxin-like fold" evidence="1">
    <location>
        <begin position="1"/>
        <end position="75"/>
    </location>
</feature>
<dbReference type="PIRSF" id="PIRSF037031">
    <property type="entry name" value="Redox_disulphide_2"/>
    <property type="match status" value="1"/>
</dbReference>
<dbReference type="AlphaFoldDB" id="A0A645G503"/>
<dbReference type="EMBL" id="VSSQ01068728">
    <property type="protein sequence ID" value="MPN20869.1"/>
    <property type="molecule type" value="Genomic_DNA"/>
</dbReference>
<reference evidence="2" key="1">
    <citation type="submission" date="2019-08" db="EMBL/GenBank/DDBJ databases">
        <authorList>
            <person name="Kucharzyk K."/>
            <person name="Murdoch R.W."/>
            <person name="Higgins S."/>
            <person name="Loffler F."/>
        </authorList>
    </citation>
    <scope>NUCLEOTIDE SEQUENCE</scope>
</reference>
<evidence type="ECO:0000259" key="1">
    <source>
        <dbReference type="Pfam" id="PF13192"/>
    </source>
</evidence>
<proteinExistence type="predicted"/>
<sequence length="80" mass="8752">MKIQILGTGCPKCKKLAEMTEKAAHDLNIDYELEKVTDIKDIMSFGVIGTPGLVVDGKVLLAGRVPTENALKDLLRNEIK</sequence>
<name>A0A645G503_9ZZZZ</name>
<dbReference type="Gene3D" id="3.40.30.10">
    <property type="entry name" value="Glutaredoxin"/>
    <property type="match status" value="1"/>
</dbReference>
<dbReference type="PANTHER" id="PTHR36450:SF1">
    <property type="entry name" value="THIOREDOXIN"/>
    <property type="match status" value="1"/>
</dbReference>
<dbReference type="InterPro" id="IPR005243">
    <property type="entry name" value="THIRX-like_proc"/>
</dbReference>
<gene>
    <name evidence="2" type="ORF">SDC9_168248</name>
</gene>
<comment type="caution">
    <text evidence="2">The sequence shown here is derived from an EMBL/GenBank/DDBJ whole genome shotgun (WGS) entry which is preliminary data.</text>
</comment>
<dbReference type="InterPro" id="IPR036249">
    <property type="entry name" value="Thioredoxin-like_sf"/>
</dbReference>
<dbReference type="SUPFAM" id="SSF52833">
    <property type="entry name" value="Thioredoxin-like"/>
    <property type="match status" value="1"/>
</dbReference>
<dbReference type="PANTHER" id="PTHR36450">
    <property type="entry name" value="THIOREDOXIN"/>
    <property type="match status" value="1"/>
</dbReference>